<evidence type="ECO:0000313" key="3">
    <source>
        <dbReference type="EMBL" id="GAA3991145.1"/>
    </source>
</evidence>
<reference evidence="4" key="1">
    <citation type="journal article" date="2019" name="Int. J. Syst. Evol. Microbiol.">
        <title>The Global Catalogue of Microorganisms (GCM) 10K type strain sequencing project: providing services to taxonomists for standard genome sequencing and annotation.</title>
        <authorList>
            <consortium name="The Broad Institute Genomics Platform"/>
            <consortium name="The Broad Institute Genome Sequencing Center for Infectious Disease"/>
            <person name="Wu L."/>
            <person name="Ma J."/>
        </authorList>
    </citation>
    <scope>NUCLEOTIDE SEQUENCE [LARGE SCALE GENOMIC DNA]</scope>
    <source>
        <strain evidence="4">JCM 17217</strain>
    </source>
</reference>
<sequence>MANKSTLMLLALLASGSISTVQAQGYKPGYVVRPAGDTLRGFLQSRGALRNSLQCSFRPAPDAPVVEYTPADLRAYALTNGPRYESQLIPPVYMTDAEPGRQDLSVRPYFLEVLVSGRASLYTRRDANDETRYYLRMAAAPAAAPVQELEKRLVHRAVYVRDQDQSQAIYRKTLSVAFQDCLAIQPLLPTLDFSSGSLVNAVQRYNGYFEAPAAAKLAPASRRIKIIGGLVAGAANTEMRFEGEISLQKGTFKNTFSPTGGLFVTALLSPLNDRLNLRLEVLFERLKYSNSYVARGFSSVDLSEQATFELRSLRFPLQARYHFNAGPVRPFLLAGLSGSYLLSSTRELRSEYTVGGTQVVMNKQAVSDIYIRSYEVGIFGGAGLALPGIKGHALGLEVRGERSSGYVTSGSFAAPIFRYSGLLSFNLF</sequence>
<dbReference type="Pfam" id="PF13568">
    <property type="entry name" value="OMP_b-brl_2"/>
    <property type="match status" value="1"/>
</dbReference>
<dbReference type="RefSeq" id="WP_345127204.1">
    <property type="nucleotide sequence ID" value="NZ_BAABDI010000042.1"/>
</dbReference>
<gene>
    <name evidence="3" type="ORF">GCM10022407_39480</name>
</gene>
<name>A0ABP7R1C9_9BACT</name>
<feature type="domain" description="Outer membrane protein beta-barrel" evidence="2">
    <location>
        <begin position="249"/>
        <end position="401"/>
    </location>
</feature>
<keyword evidence="1" id="KW-0732">Signal</keyword>
<evidence type="ECO:0000259" key="2">
    <source>
        <dbReference type="Pfam" id="PF13568"/>
    </source>
</evidence>
<organism evidence="3 4">
    <name type="scientific">Hymenobacter antarcticus</name>
    <dbReference type="NCBI Taxonomy" id="486270"/>
    <lineage>
        <taxon>Bacteria</taxon>
        <taxon>Pseudomonadati</taxon>
        <taxon>Bacteroidota</taxon>
        <taxon>Cytophagia</taxon>
        <taxon>Cytophagales</taxon>
        <taxon>Hymenobacteraceae</taxon>
        <taxon>Hymenobacter</taxon>
    </lineage>
</organism>
<dbReference type="Proteomes" id="UP001501556">
    <property type="component" value="Unassembled WGS sequence"/>
</dbReference>
<dbReference type="InterPro" id="IPR025665">
    <property type="entry name" value="Beta-barrel_OMP_2"/>
</dbReference>
<evidence type="ECO:0000313" key="4">
    <source>
        <dbReference type="Proteomes" id="UP001501556"/>
    </source>
</evidence>
<keyword evidence="4" id="KW-1185">Reference proteome</keyword>
<feature type="chain" id="PRO_5047477403" description="Outer membrane protein beta-barrel domain-containing protein" evidence="1">
    <location>
        <begin position="24"/>
        <end position="428"/>
    </location>
</feature>
<comment type="caution">
    <text evidence="3">The sequence shown here is derived from an EMBL/GenBank/DDBJ whole genome shotgun (WGS) entry which is preliminary data.</text>
</comment>
<protein>
    <recommendedName>
        <fullName evidence="2">Outer membrane protein beta-barrel domain-containing protein</fullName>
    </recommendedName>
</protein>
<feature type="signal peptide" evidence="1">
    <location>
        <begin position="1"/>
        <end position="23"/>
    </location>
</feature>
<evidence type="ECO:0000256" key="1">
    <source>
        <dbReference type="SAM" id="SignalP"/>
    </source>
</evidence>
<proteinExistence type="predicted"/>
<accession>A0ABP7R1C9</accession>
<dbReference type="EMBL" id="BAABDI010000042">
    <property type="protein sequence ID" value="GAA3991145.1"/>
    <property type="molecule type" value="Genomic_DNA"/>
</dbReference>